<organism evidence="2 3">
    <name type="scientific">Halovenus carboxidivorans</name>
    <dbReference type="NCBI Taxonomy" id="2692199"/>
    <lineage>
        <taxon>Archaea</taxon>
        <taxon>Methanobacteriati</taxon>
        <taxon>Methanobacteriota</taxon>
        <taxon>Stenosarchaea group</taxon>
        <taxon>Halobacteria</taxon>
        <taxon>Halobacteriales</taxon>
        <taxon>Haloarculaceae</taxon>
        <taxon>Halovenus</taxon>
    </lineage>
</organism>
<gene>
    <name evidence="2" type="ORF">GRX03_12355</name>
</gene>
<feature type="transmembrane region" description="Helical" evidence="1">
    <location>
        <begin position="41"/>
        <end position="61"/>
    </location>
</feature>
<dbReference type="OrthoDB" id="350511at2157"/>
<keyword evidence="1" id="KW-1133">Transmembrane helix</keyword>
<keyword evidence="3" id="KW-1185">Reference proteome</keyword>
<dbReference type="EMBL" id="WUUT01000004">
    <property type="protein sequence ID" value="MXR52392.1"/>
    <property type="molecule type" value="Genomic_DNA"/>
</dbReference>
<dbReference type="RefSeq" id="WP_159764503.1">
    <property type="nucleotide sequence ID" value="NZ_WUUT01000004.1"/>
</dbReference>
<dbReference type="Proteomes" id="UP000466535">
    <property type="component" value="Unassembled WGS sequence"/>
</dbReference>
<proteinExistence type="predicted"/>
<protein>
    <submittedName>
        <fullName evidence="2">Uncharacterized protein</fullName>
    </submittedName>
</protein>
<keyword evidence="1" id="KW-0472">Membrane</keyword>
<feature type="transmembrane region" description="Helical" evidence="1">
    <location>
        <begin position="128"/>
        <end position="153"/>
    </location>
</feature>
<dbReference type="AlphaFoldDB" id="A0A6B0TAI8"/>
<feature type="transmembrane region" description="Helical" evidence="1">
    <location>
        <begin position="12"/>
        <end position="29"/>
    </location>
</feature>
<sequence>MSTLNRILDSGWGALFLYLYSATVLYVLQMQSILLIQSERFIVLIAAVIPPAVVVFLATVFNDALMEVFAGEVIEETFNTIDGRTGSDEFYWDADSEIQNSIDEMDQKAHKHLVTVLSGLLIAVSLPFVSYLFLGIVGTLLSIVGAILVIYLFSYRSYRDLRQVVKSSMKLYETNNED</sequence>
<accession>A0A6B0TAI8</accession>
<name>A0A6B0TAI8_9EURY</name>
<reference evidence="2 3" key="1">
    <citation type="submission" date="2019-12" db="EMBL/GenBank/DDBJ databases">
        <title>Isolation and characterization of three novel carbon monoxide-oxidizing members of Halobacteria from salione crusts and soils.</title>
        <authorList>
            <person name="Myers M.R."/>
            <person name="King G.M."/>
        </authorList>
    </citation>
    <scope>NUCLEOTIDE SEQUENCE [LARGE SCALE GENOMIC DNA]</scope>
    <source>
        <strain evidence="2 3">WSH3</strain>
    </source>
</reference>
<comment type="caution">
    <text evidence="2">The sequence shown here is derived from an EMBL/GenBank/DDBJ whole genome shotgun (WGS) entry which is preliminary data.</text>
</comment>
<evidence type="ECO:0000313" key="2">
    <source>
        <dbReference type="EMBL" id="MXR52392.1"/>
    </source>
</evidence>
<keyword evidence="1" id="KW-0812">Transmembrane</keyword>
<evidence type="ECO:0000313" key="3">
    <source>
        <dbReference type="Proteomes" id="UP000466535"/>
    </source>
</evidence>
<evidence type="ECO:0000256" key="1">
    <source>
        <dbReference type="SAM" id="Phobius"/>
    </source>
</evidence>